<dbReference type="GO" id="GO:0020037">
    <property type="term" value="F:heme binding"/>
    <property type="evidence" value="ECO:0007669"/>
    <property type="project" value="InterPro"/>
</dbReference>
<dbReference type="PRINTS" id="PR00385">
    <property type="entry name" value="P450"/>
</dbReference>
<protein>
    <recommendedName>
        <fullName evidence="8">Cytochrome P450</fullName>
    </recommendedName>
</protein>
<organism evidence="6 7">
    <name type="scientific">Emiliania huxleyi (strain CCMP1516)</name>
    <dbReference type="NCBI Taxonomy" id="280463"/>
    <lineage>
        <taxon>Eukaryota</taxon>
        <taxon>Haptista</taxon>
        <taxon>Haptophyta</taxon>
        <taxon>Prymnesiophyceae</taxon>
        <taxon>Isochrysidales</taxon>
        <taxon>Noelaerhabdaceae</taxon>
        <taxon>Emiliania</taxon>
    </lineage>
</organism>
<dbReference type="KEGG" id="ehx:EMIHUDRAFT_111143"/>
<keyword evidence="3 4" id="KW-0479">Metal-binding</keyword>
<name>A0A0D3KG89_EMIH1</name>
<dbReference type="SUPFAM" id="SSF48264">
    <property type="entry name" value="Cytochrome P450"/>
    <property type="match status" value="1"/>
</dbReference>
<dbReference type="HOGENOM" id="CLU_533675_0_0_1"/>
<dbReference type="PaxDb" id="2903-EOD34774"/>
<dbReference type="Proteomes" id="UP000013827">
    <property type="component" value="Unassembled WGS sequence"/>
</dbReference>
<feature type="region of interest" description="Disordered" evidence="5">
    <location>
        <begin position="467"/>
        <end position="511"/>
    </location>
</feature>
<dbReference type="GO" id="GO:0016705">
    <property type="term" value="F:oxidoreductase activity, acting on paired donors, with incorporation or reduction of molecular oxygen"/>
    <property type="evidence" value="ECO:0007669"/>
    <property type="project" value="InterPro"/>
</dbReference>
<keyword evidence="3 4" id="KW-0349">Heme</keyword>
<dbReference type="PANTHER" id="PTHR24305">
    <property type="entry name" value="CYTOCHROME P450"/>
    <property type="match status" value="1"/>
</dbReference>
<evidence type="ECO:0000313" key="7">
    <source>
        <dbReference type="Proteomes" id="UP000013827"/>
    </source>
</evidence>
<dbReference type="STRING" id="2903.R1FN04"/>
<dbReference type="InterPro" id="IPR001128">
    <property type="entry name" value="Cyt_P450"/>
</dbReference>
<dbReference type="PRINTS" id="PR00463">
    <property type="entry name" value="EP450I"/>
</dbReference>
<dbReference type="GO" id="GO:0005506">
    <property type="term" value="F:iron ion binding"/>
    <property type="evidence" value="ECO:0007669"/>
    <property type="project" value="InterPro"/>
</dbReference>
<keyword evidence="4" id="KW-0560">Oxidoreductase</keyword>
<evidence type="ECO:0000256" key="5">
    <source>
        <dbReference type="SAM" id="MobiDB-lite"/>
    </source>
</evidence>
<accession>A0A0D3KG89</accession>
<feature type="binding site" description="axial binding residue" evidence="3">
    <location>
        <position position="440"/>
    </location>
    <ligand>
        <name>heme</name>
        <dbReference type="ChEBI" id="CHEBI:30413"/>
    </ligand>
    <ligandPart>
        <name>Fe</name>
        <dbReference type="ChEBI" id="CHEBI:18248"/>
    </ligandPart>
</feature>
<dbReference type="Pfam" id="PF00067">
    <property type="entry name" value="p450"/>
    <property type="match status" value="2"/>
</dbReference>
<dbReference type="InterPro" id="IPR017972">
    <property type="entry name" value="Cyt_P450_CS"/>
</dbReference>
<dbReference type="EnsemblProtists" id="EOD34774">
    <property type="protein sequence ID" value="EOD34774"/>
    <property type="gene ID" value="EMIHUDRAFT_111143"/>
</dbReference>
<dbReference type="GeneID" id="17280045"/>
<dbReference type="InterPro" id="IPR036396">
    <property type="entry name" value="Cyt_P450_sf"/>
</dbReference>
<comment type="similarity">
    <text evidence="2 4">Belongs to the cytochrome P450 family.</text>
</comment>
<comment type="cofactor">
    <cofactor evidence="1 3">
        <name>heme</name>
        <dbReference type="ChEBI" id="CHEBI:30413"/>
    </cofactor>
</comment>
<keyword evidence="4" id="KW-0503">Monooxygenase</keyword>
<feature type="compositionally biased region" description="Pro residues" evidence="5">
    <location>
        <begin position="472"/>
        <end position="501"/>
    </location>
</feature>
<evidence type="ECO:0000313" key="6">
    <source>
        <dbReference type="EnsemblProtists" id="EOD34774"/>
    </source>
</evidence>
<evidence type="ECO:0008006" key="8">
    <source>
        <dbReference type="Google" id="ProtNLM"/>
    </source>
</evidence>
<keyword evidence="7" id="KW-1185">Reference proteome</keyword>
<sequence>MPTACRTLSRRATAVVSRTRHKSSIIAPASSPSAPPPGFPRLPLLGSLPWFSNLSLPDGSSVQSLDEQHESWAEGTRRHGPVWRVGIPGLGKGISGDLTLCADPREFVKVLQAEGKYPYGAIQLQWPFIVWATKHGRTVGKLFTRSEDWRHIRHGMQKSILPPAAAAGYAAIIGTTGREVVLNAPLWDDAGSFMSRASFDLFAGLALGRRIRASDPRPGASLPEDERFCVDTIEALDLLPDVIQDLPSIAMSSLGLESPMMKQYFRAVSGALDYAEAQVREMLARLDAAEPLSTAEEASYLASTVRTQRAAAAAGAADALTDDEIVASVSVALVASVDTTSSIATWVLAHLAREPEVQQRLREEVDADIDLAGHRIPAGSLMSEALVEQPRAFRPERWLAGAAGGRRLSTRVAAVRAGTPAELIDHPLLSAPFSAGARKCPGSRVATLEVRALIAGLVHNWRIGLVDERQEPPPPSHPPPSPPSLSSSPPPSPPPPPPPPLEAESDSSLAV</sequence>
<reference evidence="6" key="2">
    <citation type="submission" date="2024-10" db="UniProtKB">
        <authorList>
            <consortium name="EnsemblProtists"/>
        </authorList>
    </citation>
    <scope>IDENTIFICATION</scope>
</reference>
<dbReference type="GO" id="GO:0004497">
    <property type="term" value="F:monooxygenase activity"/>
    <property type="evidence" value="ECO:0007669"/>
    <property type="project" value="UniProtKB-KW"/>
</dbReference>
<dbReference type="eggNOG" id="KOG0159">
    <property type="taxonomic scope" value="Eukaryota"/>
</dbReference>
<dbReference type="RefSeq" id="XP_005787203.1">
    <property type="nucleotide sequence ID" value="XM_005787146.1"/>
</dbReference>
<dbReference type="Gene3D" id="1.10.630.10">
    <property type="entry name" value="Cytochrome P450"/>
    <property type="match status" value="2"/>
</dbReference>
<reference evidence="7" key="1">
    <citation type="journal article" date="2013" name="Nature">
        <title>Pan genome of the phytoplankton Emiliania underpins its global distribution.</title>
        <authorList>
            <person name="Read B.A."/>
            <person name="Kegel J."/>
            <person name="Klute M.J."/>
            <person name="Kuo A."/>
            <person name="Lefebvre S.C."/>
            <person name="Maumus F."/>
            <person name="Mayer C."/>
            <person name="Miller J."/>
            <person name="Monier A."/>
            <person name="Salamov A."/>
            <person name="Young J."/>
            <person name="Aguilar M."/>
            <person name="Claverie J.M."/>
            <person name="Frickenhaus S."/>
            <person name="Gonzalez K."/>
            <person name="Herman E.K."/>
            <person name="Lin Y.C."/>
            <person name="Napier J."/>
            <person name="Ogata H."/>
            <person name="Sarno A.F."/>
            <person name="Shmutz J."/>
            <person name="Schroeder D."/>
            <person name="de Vargas C."/>
            <person name="Verret F."/>
            <person name="von Dassow P."/>
            <person name="Valentin K."/>
            <person name="Van de Peer Y."/>
            <person name="Wheeler G."/>
            <person name="Dacks J.B."/>
            <person name="Delwiche C.F."/>
            <person name="Dyhrman S.T."/>
            <person name="Glockner G."/>
            <person name="John U."/>
            <person name="Richards T."/>
            <person name="Worden A.Z."/>
            <person name="Zhang X."/>
            <person name="Grigoriev I.V."/>
            <person name="Allen A.E."/>
            <person name="Bidle K."/>
            <person name="Borodovsky M."/>
            <person name="Bowler C."/>
            <person name="Brownlee C."/>
            <person name="Cock J.M."/>
            <person name="Elias M."/>
            <person name="Gladyshev V.N."/>
            <person name="Groth M."/>
            <person name="Guda C."/>
            <person name="Hadaegh A."/>
            <person name="Iglesias-Rodriguez M.D."/>
            <person name="Jenkins J."/>
            <person name="Jones B.M."/>
            <person name="Lawson T."/>
            <person name="Leese F."/>
            <person name="Lindquist E."/>
            <person name="Lobanov A."/>
            <person name="Lomsadze A."/>
            <person name="Malik S.B."/>
            <person name="Marsh M.E."/>
            <person name="Mackinder L."/>
            <person name="Mock T."/>
            <person name="Mueller-Roeber B."/>
            <person name="Pagarete A."/>
            <person name="Parker M."/>
            <person name="Probert I."/>
            <person name="Quesneville H."/>
            <person name="Raines C."/>
            <person name="Rensing S.A."/>
            <person name="Riano-Pachon D.M."/>
            <person name="Richier S."/>
            <person name="Rokitta S."/>
            <person name="Shiraiwa Y."/>
            <person name="Soanes D.M."/>
            <person name="van der Giezen M."/>
            <person name="Wahlund T.M."/>
            <person name="Williams B."/>
            <person name="Wilson W."/>
            <person name="Wolfe G."/>
            <person name="Wurch L.L."/>
        </authorList>
    </citation>
    <scope>NUCLEOTIDE SEQUENCE</scope>
</reference>
<dbReference type="AlphaFoldDB" id="A0A0D3KG89"/>
<evidence type="ECO:0000256" key="3">
    <source>
        <dbReference type="PIRSR" id="PIRSR602401-1"/>
    </source>
</evidence>
<proteinExistence type="inferred from homology"/>
<dbReference type="PROSITE" id="PS00086">
    <property type="entry name" value="CYTOCHROME_P450"/>
    <property type="match status" value="1"/>
</dbReference>
<evidence type="ECO:0000256" key="2">
    <source>
        <dbReference type="ARBA" id="ARBA00010617"/>
    </source>
</evidence>
<keyword evidence="3 4" id="KW-0408">Iron</keyword>
<dbReference type="InterPro" id="IPR002401">
    <property type="entry name" value="Cyt_P450_E_grp-I"/>
</dbReference>
<dbReference type="OMA" id="KPWKTFC"/>
<dbReference type="InterPro" id="IPR050121">
    <property type="entry name" value="Cytochrome_P450_monoxygenase"/>
</dbReference>
<dbReference type="PANTHER" id="PTHR24305:SF166">
    <property type="entry name" value="CYTOCHROME P450 12A4, MITOCHONDRIAL-RELATED"/>
    <property type="match status" value="1"/>
</dbReference>
<evidence type="ECO:0000256" key="4">
    <source>
        <dbReference type="RuleBase" id="RU000461"/>
    </source>
</evidence>
<evidence type="ECO:0000256" key="1">
    <source>
        <dbReference type="ARBA" id="ARBA00001971"/>
    </source>
</evidence>